<reference evidence="1 2" key="1">
    <citation type="journal article" date="2012" name="Eukaryot. Cell">
        <title>Genome sequence of the Trichosporon asahii environmental strain CBS 8904.</title>
        <authorList>
            <person name="Yang R.Y."/>
            <person name="Li H.T."/>
            <person name="Zhu H."/>
            <person name="Zhou G.P."/>
            <person name="Wang M."/>
            <person name="Wang L."/>
        </authorList>
    </citation>
    <scope>NUCLEOTIDE SEQUENCE [LARGE SCALE GENOMIC DNA]</scope>
    <source>
        <strain evidence="1 2">CBS 8904</strain>
    </source>
</reference>
<dbReference type="HOGENOM" id="CLU_909695_0_0_1"/>
<sequence length="306" mass="34188">MKDRERKRAKLSTLEIRGDGGAVLSQRVRSDLRVRELLASWAAYLERHDSNIAIDVQRIECNGQALDADERLFNVPGCQHGHIALQAARKPQQEQTATEIRTHVTVTVETVRRAYAQRLGVKPESFWRVPTYMQVGQLIEDDPEKLFFETQYTTDRCNAHPVSSGCVGQPAGRELQAHEVVEKLTGFSEPVELTASRKAPSSISASPRLSLPSGARCKLIPDVLGSTPVPSHGQSRPVLIKARSCTTAGQLKMCLAEQLQLKSLDFRLWHDTDVWWSGSLGNLLGPYDYEEDEDVIIELKPEQYGC</sequence>
<keyword evidence="2" id="KW-1185">Reference proteome</keyword>
<comment type="caution">
    <text evidence="1">The sequence shown here is derived from an EMBL/GenBank/DDBJ whole genome shotgun (WGS) entry which is preliminary data.</text>
</comment>
<organism evidence="1 2">
    <name type="scientific">Trichosporon asahii var. asahii (strain CBS 8904)</name>
    <name type="common">Yeast</name>
    <dbReference type="NCBI Taxonomy" id="1220162"/>
    <lineage>
        <taxon>Eukaryota</taxon>
        <taxon>Fungi</taxon>
        <taxon>Dikarya</taxon>
        <taxon>Basidiomycota</taxon>
        <taxon>Agaricomycotina</taxon>
        <taxon>Tremellomycetes</taxon>
        <taxon>Trichosporonales</taxon>
        <taxon>Trichosporonaceae</taxon>
        <taxon>Trichosporon</taxon>
    </lineage>
</organism>
<dbReference type="EMBL" id="AMBO01000345">
    <property type="protein sequence ID" value="EKD00225.1"/>
    <property type="molecule type" value="Genomic_DNA"/>
</dbReference>
<proteinExistence type="predicted"/>
<gene>
    <name evidence="1" type="ORF">A1Q2_05402</name>
</gene>
<protein>
    <submittedName>
        <fullName evidence="1">Uncharacterized protein</fullName>
    </submittedName>
</protein>
<name>K1V8E1_TRIAC</name>
<accession>K1V8E1</accession>
<evidence type="ECO:0000313" key="1">
    <source>
        <dbReference type="EMBL" id="EKD00225.1"/>
    </source>
</evidence>
<dbReference type="Proteomes" id="UP000006757">
    <property type="component" value="Unassembled WGS sequence"/>
</dbReference>
<dbReference type="AlphaFoldDB" id="K1V8E1"/>
<evidence type="ECO:0000313" key="2">
    <source>
        <dbReference type="Proteomes" id="UP000006757"/>
    </source>
</evidence>
<dbReference type="InParanoid" id="K1V8E1"/>